<dbReference type="eggNOG" id="COG0236">
    <property type="taxonomic scope" value="Bacteria"/>
</dbReference>
<dbReference type="PROSITE" id="PS00012">
    <property type="entry name" value="PHOSPHOPANTETHEINE"/>
    <property type="match status" value="1"/>
</dbReference>
<reference evidence="5 8" key="4">
    <citation type="submission" date="2015-03" db="EMBL/GenBank/DDBJ databases">
        <authorList>
            <person name="Regsiter A."/>
            <person name="william w."/>
        </authorList>
    </citation>
    <scope>NUCLEOTIDE SEQUENCE [LARGE SCALE GENOMIC DNA]</scope>
    <source>
        <strain evidence="5 8">CB1</strain>
    </source>
</reference>
<organism evidence="4 7">
    <name type="scientific">Thiomonas arsenitoxydans (strain DSM 22701 / CIP 110005 / 3As)</name>
    <dbReference type="NCBI Taxonomy" id="426114"/>
    <lineage>
        <taxon>Bacteria</taxon>
        <taxon>Pseudomonadati</taxon>
        <taxon>Pseudomonadota</taxon>
        <taxon>Betaproteobacteria</taxon>
        <taxon>Burkholderiales</taxon>
        <taxon>Thiomonas</taxon>
    </lineage>
</organism>
<keyword evidence="2" id="KW-0597">Phosphoprotein</keyword>
<dbReference type="InterPro" id="IPR006162">
    <property type="entry name" value="Ppantetheine_attach_site"/>
</dbReference>
<sequence>MLEQLIKDYLVTQAKIDPAKFDQADLKVADLGLDSLTLVEMLFEIEDRFGFQIADPMKFQNMRFTEMVASIESEVRANNEGKLPQIDALGSPTQAP</sequence>
<evidence type="ECO:0000313" key="4">
    <source>
        <dbReference type="EMBL" id="CAZ89853.1"/>
    </source>
</evidence>
<reference evidence="7" key="2">
    <citation type="journal article" date="2010" name="PLoS Genet.">
        <title>Structure, function, and evolution of the Thiomonas spp. genome.</title>
        <authorList>
            <person name="Arsene-Ploetze F."/>
            <person name="Koechler S."/>
            <person name="Marchal M."/>
            <person name="Coppee J.Y."/>
            <person name="Chandler M."/>
            <person name="Bonnefoy V."/>
            <person name="Brochier-Armanet C."/>
            <person name="Barakat M."/>
            <person name="Barbe V."/>
            <person name="Battaglia-Brunet F."/>
            <person name="Bruneel O."/>
            <person name="Bryan C.G."/>
            <person name="Cleiss-Arnold J."/>
            <person name="Cruveiller S."/>
            <person name="Erhardt M."/>
            <person name="Heinrich-Salmeron A."/>
            <person name="Hommais F."/>
            <person name="Joulian C."/>
            <person name="Krin E."/>
            <person name="Lieutaud A."/>
            <person name="Lievremont D."/>
            <person name="Michel C."/>
            <person name="Muller D."/>
            <person name="Ortet P."/>
            <person name="Proux C."/>
            <person name="Siguier P."/>
            <person name="Roche D."/>
            <person name="Rouy Z."/>
            <person name="Salvignol G."/>
            <person name="Slyemi D."/>
            <person name="Talla E."/>
            <person name="Weiss S."/>
            <person name="Weissenbach J."/>
            <person name="Medigue C."/>
            <person name="Bertin P.N."/>
        </authorList>
    </citation>
    <scope>NUCLEOTIDE SEQUENCE [LARGE SCALE GENOMIC DNA]</scope>
    <source>
        <strain evidence="7">DSM 22701 / CIP 110005 / 3As</strain>
    </source>
</reference>
<dbReference type="HOGENOM" id="CLU_2411036_0_0_4"/>
<proteinExistence type="predicted"/>
<keyword evidence="8" id="KW-1185">Reference proteome</keyword>
<dbReference type="EMBL" id="JAFKMR010000015">
    <property type="protein sequence ID" value="MBN8744022.1"/>
    <property type="molecule type" value="Genomic_DNA"/>
</dbReference>
<keyword evidence="1" id="KW-0596">Phosphopantetheine</keyword>
<dbReference type="EMBL" id="CTRI01000029">
    <property type="protein sequence ID" value="CQR38005.1"/>
    <property type="molecule type" value="Genomic_DNA"/>
</dbReference>
<dbReference type="KEGG" id="thi:THI_3257"/>
<dbReference type="RefSeq" id="WP_013107106.1">
    <property type="nucleotide sequence ID" value="NC_014145.1"/>
</dbReference>
<evidence type="ECO:0000313" key="7">
    <source>
        <dbReference type="Proteomes" id="UP000002372"/>
    </source>
</evidence>
<evidence type="ECO:0000256" key="1">
    <source>
        <dbReference type="ARBA" id="ARBA00022450"/>
    </source>
</evidence>
<evidence type="ECO:0000259" key="3">
    <source>
        <dbReference type="PROSITE" id="PS50075"/>
    </source>
</evidence>
<dbReference type="OrthoDB" id="7063706at2"/>
<dbReference type="EMBL" id="FP475956">
    <property type="protein sequence ID" value="CAZ89853.1"/>
    <property type="molecule type" value="Genomic_DNA"/>
</dbReference>
<dbReference type="Gene3D" id="1.10.1200.10">
    <property type="entry name" value="ACP-like"/>
    <property type="match status" value="1"/>
</dbReference>
<name>D6CMS5_THIA3</name>
<accession>D6CMS5</accession>
<evidence type="ECO:0000313" key="5">
    <source>
        <dbReference type="EMBL" id="CQR38005.1"/>
    </source>
</evidence>
<evidence type="ECO:0000313" key="8">
    <source>
        <dbReference type="Proteomes" id="UP000078599"/>
    </source>
</evidence>
<dbReference type="Proteomes" id="UP000078599">
    <property type="component" value="Unassembled WGS sequence"/>
</dbReference>
<dbReference type="InterPro" id="IPR036736">
    <property type="entry name" value="ACP-like_sf"/>
</dbReference>
<feature type="domain" description="Carrier" evidence="3">
    <location>
        <begin position="1"/>
        <end position="75"/>
    </location>
</feature>
<dbReference type="PROSITE" id="PS50075">
    <property type="entry name" value="CARRIER"/>
    <property type="match status" value="1"/>
</dbReference>
<evidence type="ECO:0000313" key="6">
    <source>
        <dbReference type="EMBL" id="MBN8744022.1"/>
    </source>
</evidence>
<dbReference type="Pfam" id="PF00550">
    <property type="entry name" value="PP-binding"/>
    <property type="match status" value="1"/>
</dbReference>
<protein>
    <submittedName>
        <fullName evidence="4">Acyl carrier protein</fullName>
    </submittedName>
</protein>
<evidence type="ECO:0000256" key="2">
    <source>
        <dbReference type="ARBA" id="ARBA00022553"/>
    </source>
</evidence>
<dbReference type="Proteomes" id="UP000664800">
    <property type="component" value="Unassembled WGS sequence"/>
</dbReference>
<dbReference type="Proteomes" id="UP000002372">
    <property type="component" value="Chromosome"/>
</dbReference>
<dbReference type="SUPFAM" id="SSF47336">
    <property type="entry name" value="ACP-like"/>
    <property type="match status" value="1"/>
</dbReference>
<reference evidence="6" key="5">
    <citation type="submission" date="2021-02" db="EMBL/GenBank/DDBJ databases">
        <title>Thiocyanate and organic carbon inputs drive convergent selection for specific autotrophic Afipia and Thiobacillus strains within complex microbiomes.</title>
        <authorList>
            <person name="Huddy R.J."/>
            <person name="Sachdeva R."/>
            <person name="Kadzinga F."/>
            <person name="Kantor R.S."/>
            <person name="Harrison S.T.L."/>
            <person name="Banfield J.F."/>
        </authorList>
    </citation>
    <scope>NUCLEOTIDE SEQUENCE</scope>
    <source>
        <strain evidence="6">SCN18_13_7_16_R3_B_64_19</strain>
    </source>
</reference>
<dbReference type="InterPro" id="IPR009081">
    <property type="entry name" value="PP-bd_ACP"/>
</dbReference>
<reference key="1">
    <citation type="submission" date="2009-07" db="EMBL/GenBank/DDBJ databases">
        <authorList>
            <person name="Genoscope - CEA"/>
        </authorList>
    </citation>
    <scope>NUCLEOTIDE SEQUENCE</scope>
    <source>
        <strain>3As</strain>
    </source>
</reference>
<gene>
    <name evidence="4" type="ordered locus">THI_3257</name>
    <name evidence="6" type="ORF">J0I24_06900</name>
    <name evidence="5" type="ORF">THICB1_70306</name>
</gene>
<reference evidence="4" key="3">
    <citation type="submission" date="2010-07" db="EMBL/GenBank/DDBJ databases">
        <authorList>
            <person name="Genoscope - CEA"/>
        </authorList>
    </citation>
    <scope>NUCLEOTIDE SEQUENCE</scope>
    <source>
        <strain evidence="4">3As</strain>
    </source>
</reference>
<dbReference type="AlphaFoldDB" id="D6CMS5"/>